<dbReference type="EMBL" id="RJKM01000001">
    <property type="protein sequence ID" value="ROP35043.1"/>
    <property type="molecule type" value="Genomic_DNA"/>
</dbReference>
<comment type="caution">
    <text evidence="1">The sequence shown here is derived from an EMBL/GenBank/DDBJ whole genome shotgun (WGS) entry which is preliminary data.</text>
</comment>
<proteinExistence type="predicted"/>
<accession>A0A3N1GXI4</accession>
<reference evidence="1 2" key="1">
    <citation type="submission" date="2018-11" db="EMBL/GenBank/DDBJ databases">
        <title>Sequencing the genomes of 1000 actinobacteria strains.</title>
        <authorList>
            <person name="Klenk H.-P."/>
        </authorList>
    </citation>
    <scope>NUCLEOTIDE SEQUENCE [LARGE SCALE GENOMIC DNA]</scope>
    <source>
        <strain evidence="1 2">DSM 44231</strain>
    </source>
</reference>
<name>A0A3N1GXI4_9PSEU</name>
<evidence type="ECO:0008006" key="3">
    <source>
        <dbReference type="Google" id="ProtNLM"/>
    </source>
</evidence>
<protein>
    <recommendedName>
        <fullName evidence="3">Cholesterol esterase</fullName>
    </recommendedName>
</protein>
<gene>
    <name evidence="1" type="ORF">EDD40_0256</name>
</gene>
<sequence length="192" mass="19598">MDRGRSRGRTSWKRFVAVLVPAGLVSGAVLTGVAQGAIGVSLATAGQITLTVDRVESEGFEIMPSVSTSGTAALVVRLPSAEVSGLCQTSTVDLPVIGAMTTELRARQVHVTDLVLEVHDLGGALSLDELLVGRGADPDGGRVGHRAGKAVLGRMTIKAESVTARSFAAEGLQLGHRDGTQGCSGSPSGDGR</sequence>
<dbReference type="Pfam" id="PF19741">
    <property type="entry name" value="DUF6230"/>
    <property type="match status" value="1"/>
</dbReference>
<keyword evidence="2" id="KW-1185">Reference proteome</keyword>
<evidence type="ECO:0000313" key="2">
    <source>
        <dbReference type="Proteomes" id="UP000268727"/>
    </source>
</evidence>
<organism evidence="1 2">
    <name type="scientific">Saccharothrix texasensis</name>
    <dbReference type="NCBI Taxonomy" id="103734"/>
    <lineage>
        <taxon>Bacteria</taxon>
        <taxon>Bacillati</taxon>
        <taxon>Actinomycetota</taxon>
        <taxon>Actinomycetes</taxon>
        <taxon>Pseudonocardiales</taxon>
        <taxon>Pseudonocardiaceae</taxon>
        <taxon>Saccharothrix</taxon>
    </lineage>
</organism>
<dbReference type="Proteomes" id="UP000268727">
    <property type="component" value="Unassembled WGS sequence"/>
</dbReference>
<dbReference type="InterPro" id="IPR046198">
    <property type="entry name" value="DUF6230"/>
</dbReference>
<evidence type="ECO:0000313" key="1">
    <source>
        <dbReference type="EMBL" id="ROP35043.1"/>
    </source>
</evidence>
<dbReference type="AlphaFoldDB" id="A0A3N1GXI4"/>